<dbReference type="SUPFAM" id="SSF158472">
    <property type="entry name" value="HAMP domain-like"/>
    <property type="match status" value="1"/>
</dbReference>
<proteinExistence type="predicted"/>
<dbReference type="SUPFAM" id="SSF55874">
    <property type="entry name" value="ATPase domain of HSP90 chaperone/DNA topoisomerase II/histidine kinase"/>
    <property type="match status" value="1"/>
</dbReference>
<dbReference type="Pfam" id="PF02518">
    <property type="entry name" value="HATPase_c"/>
    <property type="match status" value="1"/>
</dbReference>
<dbReference type="RefSeq" id="WP_076219245.1">
    <property type="nucleotide sequence ID" value="NZ_DALZAY010000021.1"/>
</dbReference>
<dbReference type="Gene3D" id="3.30.450.20">
    <property type="entry name" value="PAS domain"/>
    <property type="match status" value="1"/>
</dbReference>
<accession>A0ABX3GM64</accession>
<dbReference type="SMART" id="SM00304">
    <property type="entry name" value="HAMP"/>
    <property type="match status" value="1"/>
</dbReference>
<dbReference type="Gene3D" id="6.10.340.10">
    <property type="match status" value="1"/>
</dbReference>
<evidence type="ECO:0000256" key="4">
    <source>
        <dbReference type="ARBA" id="ARBA00022679"/>
    </source>
</evidence>
<keyword evidence="5" id="KW-0418">Kinase</keyword>
<evidence type="ECO:0000256" key="6">
    <source>
        <dbReference type="ARBA" id="ARBA00023136"/>
    </source>
</evidence>
<feature type="transmembrane region" description="Helical" evidence="8">
    <location>
        <begin position="12"/>
        <end position="35"/>
    </location>
</feature>
<keyword evidence="3" id="KW-0597">Phosphoprotein</keyword>
<evidence type="ECO:0000313" key="11">
    <source>
        <dbReference type="Proteomes" id="UP000187158"/>
    </source>
</evidence>
<keyword evidence="11" id="KW-1185">Reference proteome</keyword>
<dbReference type="Pfam" id="PF06580">
    <property type="entry name" value="His_kinase"/>
    <property type="match status" value="1"/>
</dbReference>
<evidence type="ECO:0000256" key="3">
    <source>
        <dbReference type="ARBA" id="ARBA00022553"/>
    </source>
</evidence>
<keyword evidence="4" id="KW-0808">Transferase</keyword>
<evidence type="ECO:0000256" key="7">
    <source>
        <dbReference type="SAM" id="Coils"/>
    </source>
</evidence>
<name>A0ABX3GM64_9BACL</name>
<evidence type="ECO:0000259" key="9">
    <source>
        <dbReference type="PROSITE" id="PS50885"/>
    </source>
</evidence>
<evidence type="ECO:0000313" key="10">
    <source>
        <dbReference type="EMBL" id="OMD31892.1"/>
    </source>
</evidence>
<protein>
    <recommendedName>
        <fullName evidence="9">HAMP domain-containing protein</fullName>
    </recommendedName>
</protein>
<feature type="coiled-coil region" evidence="7">
    <location>
        <begin position="361"/>
        <end position="391"/>
    </location>
</feature>
<dbReference type="Pfam" id="PF00672">
    <property type="entry name" value="HAMP"/>
    <property type="match status" value="1"/>
</dbReference>
<keyword evidence="8" id="KW-1133">Transmembrane helix</keyword>
<keyword evidence="6 8" id="KW-0472">Membrane</keyword>
<dbReference type="InterPro" id="IPR050640">
    <property type="entry name" value="Bact_2-comp_sensor_kinase"/>
</dbReference>
<reference evidence="10 11" key="1">
    <citation type="submission" date="2016-11" db="EMBL/GenBank/DDBJ databases">
        <title>Paenibacillus species isolates.</title>
        <authorList>
            <person name="Beno S.M."/>
        </authorList>
    </citation>
    <scope>NUCLEOTIDE SEQUENCE [LARGE SCALE GENOMIC DNA]</scope>
    <source>
        <strain evidence="10 11">FSL H7-0433</strain>
    </source>
</reference>
<gene>
    <name evidence="10" type="ORF">BSO21_17050</name>
</gene>
<dbReference type="PANTHER" id="PTHR34220:SF7">
    <property type="entry name" value="SENSOR HISTIDINE KINASE YPDA"/>
    <property type="match status" value="1"/>
</dbReference>
<organism evidence="10 11">
    <name type="scientific">Paenibacillus odorifer</name>
    <dbReference type="NCBI Taxonomy" id="189426"/>
    <lineage>
        <taxon>Bacteria</taxon>
        <taxon>Bacillati</taxon>
        <taxon>Bacillota</taxon>
        <taxon>Bacilli</taxon>
        <taxon>Bacillales</taxon>
        <taxon>Paenibacillaceae</taxon>
        <taxon>Paenibacillus</taxon>
    </lineage>
</organism>
<keyword evidence="2" id="KW-1003">Cell membrane</keyword>
<dbReference type="Gene3D" id="3.30.565.10">
    <property type="entry name" value="Histidine kinase-like ATPase, C-terminal domain"/>
    <property type="match status" value="1"/>
</dbReference>
<comment type="subcellular location">
    <subcellularLocation>
        <location evidence="1">Cell membrane</location>
        <topology evidence="1">Multi-pass membrane protein</topology>
    </subcellularLocation>
</comment>
<dbReference type="PANTHER" id="PTHR34220">
    <property type="entry name" value="SENSOR HISTIDINE KINASE YPDA"/>
    <property type="match status" value="1"/>
</dbReference>
<evidence type="ECO:0000256" key="2">
    <source>
        <dbReference type="ARBA" id="ARBA00022475"/>
    </source>
</evidence>
<dbReference type="InterPro" id="IPR003660">
    <property type="entry name" value="HAMP_dom"/>
</dbReference>
<evidence type="ECO:0000256" key="1">
    <source>
        <dbReference type="ARBA" id="ARBA00004651"/>
    </source>
</evidence>
<dbReference type="CDD" id="cd06225">
    <property type="entry name" value="HAMP"/>
    <property type="match status" value="1"/>
</dbReference>
<sequence length="600" mass="68415">MFSYLSRSPIKIKLLIYFLPILVSSVALTGFFSYFTAVKQLEQNAYYLLSDTTEQTGFFLNDKLYTIFEQLVSIENNSAFQYILLDNGQDEGEHRYDDIIDLHKQFEEAYRNHLQVIDSIFVTFNNGRTFNIQKDFIPRHVGVNLNEWLARYNQKDAESSYYWLNTHEDQVFTTVTKRNVVSVFKIIGNLDSEVSGMALINMKESYLLDILQNVNISPNGSLALISPDGVMYSKPLSKEYAIGDEIVNDIRNNANHQGDLRAASKSDQRMMIHFTTLSLNGWKLAAIVPESDILAKASQIKSITLTIVAVILVVFIIMATYFASSLTNPIRYLSKQVKSFRQGNLNVNFQLKEQNEIGVLASGLENLVDSVRQLLEQVKDEQEQKRQMELLALQSQIQPHFLYNTLGSIKHMIDLGEKEKASTMVSALAHFFRIGISRGREVITLREEIEHVQSYLQIQNIRYQKDFEFEIQVEESIMHLPIMKLTLQPIVENAIYHGIKNKKGKGIIRITGRPSGDAAIIEVFDDGAGMDVEKVQEMNTSIQAQNVQEAPVTFGLRNVHRRLALQFGYGFGIRLDSEEGVYTIVTVRIPYTKNEVTNRA</sequence>
<keyword evidence="7" id="KW-0175">Coiled coil</keyword>
<comment type="caution">
    <text evidence="10">The sequence shown here is derived from an EMBL/GenBank/DDBJ whole genome shotgun (WGS) entry which is preliminary data.</text>
</comment>
<dbReference type="InterPro" id="IPR036890">
    <property type="entry name" value="HATPase_C_sf"/>
</dbReference>
<feature type="transmembrane region" description="Helical" evidence="8">
    <location>
        <begin position="303"/>
        <end position="323"/>
    </location>
</feature>
<keyword evidence="8" id="KW-0812">Transmembrane</keyword>
<evidence type="ECO:0000256" key="8">
    <source>
        <dbReference type="SAM" id="Phobius"/>
    </source>
</evidence>
<dbReference type="InterPro" id="IPR010559">
    <property type="entry name" value="Sig_transdc_His_kin_internal"/>
</dbReference>
<dbReference type="CDD" id="cd18774">
    <property type="entry name" value="PDC2_HK_sensor"/>
    <property type="match status" value="1"/>
</dbReference>
<dbReference type="Proteomes" id="UP000187158">
    <property type="component" value="Unassembled WGS sequence"/>
</dbReference>
<dbReference type="InterPro" id="IPR003594">
    <property type="entry name" value="HATPase_dom"/>
</dbReference>
<feature type="domain" description="HAMP" evidence="9">
    <location>
        <begin position="324"/>
        <end position="376"/>
    </location>
</feature>
<dbReference type="EMBL" id="MPVP01000107">
    <property type="protein sequence ID" value="OMD31892.1"/>
    <property type="molecule type" value="Genomic_DNA"/>
</dbReference>
<dbReference type="PROSITE" id="PS50885">
    <property type="entry name" value="HAMP"/>
    <property type="match status" value="1"/>
</dbReference>
<evidence type="ECO:0000256" key="5">
    <source>
        <dbReference type="ARBA" id="ARBA00022777"/>
    </source>
</evidence>